<keyword evidence="3" id="KW-1185">Reference proteome</keyword>
<dbReference type="SUPFAM" id="SSF54909">
    <property type="entry name" value="Dimeric alpha+beta barrel"/>
    <property type="match status" value="1"/>
</dbReference>
<proteinExistence type="predicted"/>
<feature type="domain" description="EthD" evidence="1">
    <location>
        <begin position="22"/>
        <end position="93"/>
    </location>
</feature>
<organism evidence="2 3">
    <name type="scientific">Kosakonia cowanii JCM 10956 = DSM 18146</name>
    <dbReference type="NCBI Taxonomy" id="1300165"/>
    <lineage>
        <taxon>Bacteria</taxon>
        <taxon>Pseudomonadati</taxon>
        <taxon>Pseudomonadota</taxon>
        <taxon>Gammaproteobacteria</taxon>
        <taxon>Enterobacterales</taxon>
        <taxon>Enterobacteriaceae</taxon>
        <taxon>Kosakonia</taxon>
    </lineage>
</organism>
<dbReference type="InterPro" id="IPR009799">
    <property type="entry name" value="EthD_dom"/>
</dbReference>
<dbReference type="InterPro" id="IPR011008">
    <property type="entry name" value="Dimeric_a/b-barrel"/>
</dbReference>
<evidence type="ECO:0000313" key="3">
    <source>
        <dbReference type="Proteomes" id="UP000187148"/>
    </source>
</evidence>
<protein>
    <submittedName>
        <fullName evidence="2">Ethyl tert-butyl ether degradation protein EthD</fullName>
    </submittedName>
</protein>
<dbReference type="AlphaFoldDB" id="A0A831EF40"/>
<dbReference type="PANTHER" id="PTHR40260:SF2">
    <property type="entry name" value="BLR8190 PROTEIN"/>
    <property type="match status" value="1"/>
</dbReference>
<gene>
    <name evidence="2" type="ORF">BWI95_21565</name>
</gene>
<name>A0A831EF40_9ENTR</name>
<evidence type="ECO:0000259" key="1">
    <source>
        <dbReference type="Pfam" id="PF07110"/>
    </source>
</evidence>
<dbReference type="NCBIfam" id="TIGR02118">
    <property type="entry name" value="EthD family reductase"/>
    <property type="match status" value="1"/>
</dbReference>
<dbReference type="GeneID" id="77482846"/>
<dbReference type="EMBL" id="CP019445">
    <property type="protein sequence ID" value="APZ07445.1"/>
    <property type="molecule type" value="Genomic_DNA"/>
</dbReference>
<dbReference type="Pfam" id="PF07110">
    <property type="entry name" value="EthD"/>
    <property type="match status" value="1"/>
</dbReference>
<dbReference type="KEGG" id="kco:BWI95_21565"/>
<dbReference type="Proteomes" id="UP000187148">
    <property type="component" value="Chromosome"/>
</dbReference>
<reference evidence="2 3" key="1">
    <citation type="submission" date="2017-01" db="EMBL/GenBank/DDBJ databases">
        <authorList>
            <person name="Cao J.-M."/>
        </authorList>
    </citation>
    <scope>NUCLEOTIDE SEQUENCE [LARGE SCALE GENOMIC DNA]</scope>
    <source>
        <strain evidence="2 3">888-76</strain>
    </source>
</reference>
<sequence length="103" mass="11343">MSTSTFTLYVTYYGDPQSRFDRDYYVNSHIPLVIKAFQPYGLLSAAALFPAVEQTGTVAIAECVFRDEEAMKAAFNSPEAPEVTGDVPHFTDLTPSMLRAVAL</sequence>
<dbReference type="Gene3D" id="3.30.70.100">
    <property type="match status" value="1"/>
</dbReference>
<accession>A0A831EF40</accession>
<evidence type="ECO:0000313" key="2">
    <source>
        <dbReference type="EMBL" id="APZ07445.1"/>
    </source>
</evidence>
<dbReference type="RefSeq" id="WP_054803840.1">
    <property type="nucleotide sequence ID" value="NZ_CP019445.1"/>
</dbReference>
<dbReference type="PANTHER" id="PTHR40260">
    <property type="entry name" value="BLR8190 PROTEIN"/>
    <property type="match status" value="1"/>
</dbReference>
<dbReference type="GO" id="GO:0016491">
    <property type="term" value="F:oxidoreductase activity"/>
    <property type="evidence" value="ECO:0007669"/>
    <property type="project" value="InterPro"/>
</dbReference>